<reference evidence="2" key="1">
    <citation type="submission" date="2020-05" db="EMBL/GenBank/DDBJ databases">
        <title>Mycena genomes resolve the evolution of fungal bioluminescence.</title>
        <authorList>
            <person name="Tsai I.J."/>
        </authorList>
    </citation>
    <scope>NUCLEOTIDE SEQUENCE</scope>
    <source>
        <strain evidence="2">160909Yilan</strain>
    </source>
</reference>
<proteinExistence type="predicted"/>
<comment type="caution">
    <text evidence="2">The sequence shown here is derived from an EMBL/GenBank/DDBJ whole genome shotgun (WGS) entry which is preliminary data.</text>
</comment>
<dbReference type="OrthoDB" id="3271094at2759"/>
<dbReference type="InterPro" id="IPR054464">
    <property type="entry name" value="ULD_fung"/>
</dbReference>
<gene>
    <name evidence="2" type="ORF">MSAN_01721700</name>
</gene>
<organism evidence="2 3">
    <name type="scientific">Mycena sanguinolenta</name>
    <dbReference type="NCBI Taxonomy" id="230812"/>
    <lineage>
        <taxon>Eukaryota</taxon>
        <taxon>Fungi</taxon>
        <taxon>Dikarya</taxon>
        <taxon>Basidiomycota</taxon>
        <taxon>Agaricomycotina</taxon>
        <taxon>Agaricomycetes</taxon>
        <taxon>Agaricomycetidae</taxon>
        <taxon>Agaricales</taxon>
        <taxon>Marasmiineae</taxon>
        <taxon>Mycenaceae</taxon>
        <taxon>Mycena</taxon>
    </lineage>
</organism>
<evidence type="ECO:0000259" key="1">
    <source>
        <dbReference type="Pfam" id="PF22893"/>
    </source>
</evidence>
<name>A0A8H6XY79_9AGAR</name>
<evidence type="ECO:0000313" key="2">
    <source>
        <dbReference type="EMBL" id="KAF7349322.1"/>
    </source>
</evidence>
<feature type="domain" description="Ubiquitin-like" evidence="1">
    <location>
        <begin position="167"/>
        <end position="247"/>
    </location>
</feature>
<dbReference type="Pfam" id="PF22893">
    <property type="entry name" value="ULD_2"/>
    <property type="match status" value="1"/>
</dbReference>
<dbReference type="Proteomes" id="UP000623467">
    <property type="component" value="Unassembled WGS sequence"/>
</dbReference>
<keyword evidence="3" id="KW-1185">Reference proteome</keyword>
<dbReference type="AlphaFoldDB" id="A0A8H6XY79"/>
<accession>A0A8H6XY79</accession>
<dbReference type="EMBL" id="JACAZH010000016">
    <property type="protein sequence ID" value="KAF7349322.1"/>
    <property type="molecule type" value="Genomic_DNA"/>
</dbReference>
<sequence>MSISTFSFGDLVTAAGLAMRIVQVLYDSPRVLEDYQDVMTELVSLHRELVLINDVIQFAASSGINELVAGEVRGCLVEMQRFLDKTKGVAATGMVGVFSKVWWAASEKKELRMLRESVARRRASLSILVSSANLIISTATKDEVRMCSETIQELAVALRPVPHPVPEDMVFIIDPLGDTIRISMIYGLKYQDLHRIVEAYYPKTRAGRRHITEGAYHFWHPSQGRISQESSMDLKPGTTLEMSMLLRERGNFLQLRRTCPRCKESKSEPIPQPGWRKCLRCSKLFQVVTDNSCAQTQELSLHHLGSGRLQDIPKQVGDDDGVQHFRRVELFCVEEPLFYLQINTVLRARFIRSHNDPTASPTLPWPITSIAKDGVVLKGPRKGVLPWAPVSKALRRVTSLDTLSTSV</sequence>
<evidence type="ECO:0000313" key="3">
    <source>
        <dbReference type="Proteomes" id="UP000623467"/>
    </source>
</evidence>
<protein>
    <recommendedName>
        <fullName evidence="1">Ubiquitin-like domain-containing protein</fullName>
    </recommendedName>
</protein>